<dbReference type="GO" id="GO:0005829">
    <property type="term" value="C:cytosol"/>
    <property type="evidence" value="ECO:0007669"/>
    <property type="project" value="TreeGrafter"/>
</dbReference>
<sequence>MSLLCTKCGSHTACRYCGRQSSSYGYSSSKRYALASCQTDGPGEFSFAKFLKEEDLTDVEIAVENKDFPNQNRSFKAHRLVLALQNDVFRAMFYGNFAKEERVVITDLHPEGVLGLLRYFYSGQLEVDSVHQALFTRSAAIKYLEPELAKKCVNYVKSNIKEDDVCPVLDYVLAREEDVTDLPTRSLIEANSLTVLSSKGFDSCMEYTACYVIDHVINVPEFSVMRAIHAWALNQCLVALRENGKEKSVRHFMQPFFSKMRFLALTAEEFLSGPNQWGALTAQEARTLLSNIIKKDSLPLPNGFCSLNCPRK</sequence>
<dbReference type="AlphaFoldDB" id="A0AAQ4FIG1"/>
<gene>
    <name evidence="2" type="ORF">V5799_023265</name>
</gene>
<dbReference type="GO" id="GO:0022008">
    <property type="term" value="P:neurogenesis"/>
    <property type="evidence" value="ECO:0007669"/>
    <property type="project" value="TreeGrafter"/>
</dbReference>
<reference evidence="2 3" key="1">
    <citation type="journal article" date="2023" name="Arcadia Sci">
        <title>De novo assembly of a long-read Amblyomma americanum tick genome.</title>
        <authorList>
            <person name="Chou S."/>
            <person name="Poskanzer K.E."/>
            <person name="Rollins M."/>
            <person name="Thuy-Boun P.S."/>
        </authorList>
    </citation>
    <scope>NUCLEOTIDE SEQUENCE [LARGE SCALE GENOMIC DNA]</scope>
    <source>
        <strain evidence="2">F_SG_1</strain>
        <tissue evidence="2">Salivary glands</tissue>
    </source>
</reference>
<name>A0AAQ4FIG1_AMBAM</name>
<accession>A0AAQ4FIG1</accession>
<organism evidence="2 3">
    <name type="scientific">Amblyomma americanum</name>
    <name type="common">Lone star tick</name>
    <dbReference type="NCBI Taxonomy" id="6943"/>
    <lineage>
        <taxon>Eukaryota</taxon>
        <taxon>Metazoa</taxon>
        <taxon>Ecdysozoa</taxon>
        <taxon>Arthropoda</taxon>
        <taxon>Chelicerata</taxon>
        <taxon>Arachnida</taxon>
        <taxon>Acari</taxon>
        <taxon>Parasitiformes</taxon>
        <taxon>Ixodida</taxon>
        <taxon>Ixodoidea</taxon>
        <taxon>Ixodidae</taxon>
        <taxon>Amblyomminae</taxon>
        <taxon>Amblyomma</taxon>
    </lineage>
</organism>
<dbReference type="SMART" id="SM00225">
    <property type="entry name" value="BTB"/>
    <property type="match status" value="1"/>
</dbReference>
<dbReference type="Gene3D" id="3.30.710.10">
    <property type="entry name" value="Potassium Channel Kv1.1, Chain A"/>
    <property type="match status" value="1"/>
</dbReference>
<dbReference type="Proteomes" id="UP001321473">
    <property type="component" value="Unassembled WGS sequence"/>
</dbReference>
<dbReference type="Pfam" id="PF00651">
    <property type="entry name" value="BTB"/>
    <property type="match status" value="1"/>
</dbReference>
<keyword evidence="3" id="KW-1185">Reference proteome</keyword>
<dbReference type="InterPro" id="IPR011333">
    <property type="entry name" value="SKP1/BTB/POZ_sf"/>
</dbReference>
<dbReference type="SUPFAM" id="SSF54695">
    <property type="entry name" value="POZ domain"/>
    <property type="match status" value="1"/>
</dbReference>
<evidence type="ECO:0000313" key="3">
    <source>
        <dbReference type="Proteomes" id="UP001321473"/>
    </source>
</evidence>
<protein>
    <recommendedName>
        <fullName evidence="1">BTB domain-containing protein</fullName>
    </recommendedName>
</protein>
<feature type="domain" description="BTB" evidence="1">
    <location>
        <begin position="57"/>
        <end position="129"/>
    </location>
</feature>
<dbReference type="InterPro" id="IPR000210">
    <property type="entry name" value="BTB/POZ_dom"/>
</dbReference>
<comment type="caution">
    <text evidence="2">The sequence shown here is derived from an EMBL/GenBank/DDBJ whole genome shotgun (WGS) entry which is preliminary data.</text>
</comment>
<dbReference type="PANTHER" id="PTHR45774">
    <property type="entry name" value="BTB/POZ DOMAIN-CONTAINING"/>
    <property type="match status" value="1"/>
</dbReference>
<dbReference type="PROSITE" id="PS50097">
    <property type="entry name" value="BTB"/>
    <property type="match status" value="1"/>
</dbReference>
<evidence type="ECO:0000259" key="1">
    <source>
        <dbReference type="PROSITE" id="PS50097"/>
    </source>
</evidence>
<evidence type="ECO:0000313" key="2">
    <source>
        <dbReference type="EMBL" id="KAK8786960.1"/>
    </source>
</evidence>
<dbReference type="PANTHER" id="PTHR45774:SF4">
    <property type="entry name" value="AXUNDEAD, ISOFORM F"/>
    <property type="match status" value="1"/>
</dbReference>
<proteinExistence type="predicted"/>
<dbReference type="EMBL" id="JARKHS020002248">
    <property type="protein sequence ID" value="KAK8786960.1"/>
    <property type="molecule type" value="Genomic_DNA"/>
</dbReference>